<name>A0A512M7L2_9BACT</name>
<dbReference type="AlphaFoldDB" id="A0A512M7L2"/>
<evidence type="ECO:0000313" key="1">
    <source>
        <dbReference type="EMBL" id="GEP42727.1"/>
    </source>
</evidence>
<dbReference type="Proteomes" id="UP000321577">
    <property type="component" value="Unassembled WGS sequence"/>
</dbReference>
<reference evidence="1 2" key="1">
    <citation type="submission" date="2019-07" db="EMBL/GenBank/DDBJ databases">
        <title>Whole genome shotgun sequence of Brevifollis gellanilyticus NBRC 108608.</title>
        <authorList>
            <person name="Hosoyama A."/>
            <person name="Uohara A."/>
            <person name="Ohji S."/>
            <person name="Ichikawa N."/>
        </authorList>
    </citation>
    <scope>NUCLEOTIDE SEQUENCE [LARGE SCALE GENOMIC DNA]</scope>
    <source>
        <strain evidence="1 2">NBRC 108608</strain>
    </source>
</reference>
<evidence type="ECO:0000313" key="2">
    <source>
        <dbReference type="Proteomes" id="UP000321577"/>
    </source>
</evidence>
<dbReference type="RefSeq" id="WP_170266706.1">
    <property type="nucleotide sequence ID" value="NZ_BKAG01000011.1"/>
</dbReference>
<dbReference type="EMBL" id="BKAG01000011">
    <property type="protein sequence ID" value="GEP42727.1"/>
    <property type="molecule type" value="Genomic_DNA"/>
</dbReference>
<sequence length="130" mass="14762">MRGYILFELIIALTIFSIGVLGLAQTLNASMEVANILNLEQNIRRHLRTAVEVLKRKPLTEMVWTEADTATGVTYNSTVEPVTLNMTNGNPVSDMYNLRVIATYTVGNEARDESVDVYVYKPQQQQQRRR</sequence>
<comment type="caution">
    <text evidence="1">The sequence shown here is derived from an EMBL/GenBank/DDBJ whole genome shotgun (WGS) entry which is preliminary data.</text>
</comment>
<keyword evidence="2" id="KW-1185">Reference proteome</keyword>
<evidence type="ECO:0008006" key="3">
    <source>
        <dbReference type="Google" id="ProtNLM"/>
    </source>
</evidence>
<gene>
    <name evidence="1" type="ORF">BGE01nite_20180</name>
</gene>
<proteinExistence type="predicted"/>
<protein>
    <recommendedName>
        <fullName evidence="3">Type II secretion system protein</fullName>
    </recommendedName>
</protein>
<organism evidence="1 2">
    <name type="scientific">Brevifollis gellanilyticus</name>
    <dbReference type="NCBI Taxonomy" id="748831"/>
    <lineage>
        <taxon>Bacteria</taxon>
        <taxon>Pseudomonadati</taxon>
        <taxon>Verrucomicrobiota</taxon>
        <taxon>Verrucomicrobiia</taxon>
        <taxon>Verrucomicrobiales</taxon>
        <taxon>Verrucomicrobiaceae</taxon>
    </lineage>
</organism>
<accession>A0A512M7L2</accession>